<feature type="compositionally biased region" description="Polar residues" evidence="6">
    <location>
        <begin position="137"/>
        <end position="150"/>
    </location>
</feature>
<evidence type="ECO:0000256" key="2">
    <source>
        <dbReference type="ARBA" id="ARBA00022737"/>
    </source>
</evidence>
<feature type="region of interest" description="Disordered" evidence="6">
    <location>
        <begin position="137"/>
        <end position="160"/>
    </location>
</feature>
<dbReference type="InterPro" id="IPR013087">
    <property type="entry name" value="Znf_C2H2_type"/>
</dbReference>
<feature type="region of interest" description="Disordered" evidence="6">
    <location>
        <begin position="1"/>
        <end position="28"/>
    </location>
</feature>
<dbReference type="GO" id="GO:0000981">
    <property type="term" value="F:DNA-binding transcription factor activity, RNA polymerase II-specific"/>
    <property type="evidence" value="ECO:0007669"/>
    <property type="project" value="UniProtKB-ARBA"/>
</dbReference>
<feature type="compositionally biased region" description="Polar residues" evidence="6">
    <location>
        <begin position="320"/>
        <end position="337"/>
    </location>
</feature>
<dbReference type="EMBL" id="KQ965827">
    <property type="protein sequence ID" value="KXS10384.1"/>
    <property type="molecule type" value="Genomic_DNA"/>
</dbReference>
<evidence type="ECO:0000256" key="3">
    <source>
        <dbReference type="ARBA" id="ARBA00022771"/>
    </source>
</evidence>
<keyword evidence="4" id="KW-0862">Zinc</keyword>
<name>A0A139A0Y4_GONPJ</name>
<feature type="region of interest" description="Disordered" evidence="6">
    <location>
        <begin position="231"/>
        <end position="337"/>
    </location>
</feature>
<dbReference type="OrthoDB" id="6365676at2759"/>
<dbReference type="GO" id="GO:0008270">
    <property type="term" value="F:zinc ion binding"/>
    <property type="evidence" value="ECO:0007669"/>
    <property type="project" value="UniProtKB-KW"/>
</dbReference>
<keyword evidence="9" id="KW-1185">Reference proteome</keyword>
<evidence type="ECO:0000256" key="1">
    <source>
        <dbReference type="ARBA" id="ARBA00022723"/>
    </source>
</evidence>
<evidence type="ECO:0000313" key="9">
    <source>
        <dbReference type="Proteomes" id="UP000070544"/>
    </source>
</evidence>
<keyword evidence="1" id="KW-0479">Metal-binding</keyword>
<dbReference type="Gene3D" id="3.30.160.60">
    <property type="entry name" value="Classic Zinc Finger"/>
    <property type="match status" value="1"/>
</dbReference>
<dbReference type="InterPro" id="IPR036236">
    <property type="entry name" value="Znf_C2H2_sf"/>
</dbReference>
<feature type="domain" description="C2H2-type" evidence="7">
    <location>
        <begin position="400"/>
        <end position="429"/>
    </location>
</feature>
<feature type="compositionally biased region" description="Low complexity" evidence="6">
    <location>
        <begin position="231"/>
        <end position="257"/>
    </location>
</feature>
<evidence type="ECO:0000259" key="7">
    <source>
        <dbReference type="PROSITE" id="PS50157"/>
    </source>
</evidence>
<organism evidence="8 9">
    <name type="scientific">Gonapodya prolifera (strain JEL478)</name>
    <name type="common">Monoblepharis prolifera</name>
    <dbReference type="NCBI Taxonomy" id="1344416"/>
    <lineage>
        <taxon>Eukaryota</taxon>
        <taxon>Fungi</taxon>
        <taxon>Fungi incertae sedis</taxon>
        <taxon>Chytridiomycota</taxon>
        <taxon>Chytridiomycota incertae sedis</taxon>
        <taxon>Monoblepharidomycetes</taxon>
        <taxon>Monoblepharidales</taxon>
        <taxon>Gonapodyaceae</taxon>
        <taxon>Gonapodya</taxon>
    </lineage>
</organism>
<protein>
    <recommendedName>
        <fullName evidence="7">C2H2-type domain-containing protein</fullName>
    </recommendedName>
</protein>
<dbReference type="PROSITE" id="PS00028">
    <property type="entry name" value="ZINC_FINGER_C2H2_1"/>
    <property type="match status" value="1"/>
</dbReference>
<dbReference type="GO" id="GO:0000978">
    <property type="term" value="F:RNA polymerase II cis-regulatory region sequence-specific DNA binding"/>
    <property type="evidence" value="ECO:0007669"/>
    <property type="project" value="UniProtKB-ARBA"/>
</dbReference>
<accession>A0A139A0Y4</accession>
<evidence type="ECO:0000313" key="8">
    <source>
        <dbReference type="EMBL" id="KXS10384.1"/>
    </source>
</evidence>
<dbReference type="Proteomes" id="UP000070544">
    <property type="component" value="Unassembled WGS sequence"/>
</dbReference>
<evidence type="ECO:0000256" key="5">
    <source>
        <dbReference type="PROSITE-ProRule" id="PRU00042"/>
    </source>
</evidence>
<dbReference type="SUPFAM" id="SSF57667">
    <property type="entry name" value="beta-beta-alpha zinc fingers"/>
    <property type="match status" value="1"/>
</dbReference>
<proteinExistence type="predicted"/>
<dbReference type="PROSITE" id="PS50157">
    <property type="entry name" value="ZINC_FINGER_C2H2_2"/>
    <property type="match status" value="1"/>
</dbReference>
<dbReference type="FunFam" id="3.30.160.60:FF:000072">
    <property type="entry name" value="zinc finger protein 143 isoform X1"/>
    <property type="match status" value="1"/>
</dbReference>
<keyword evidence="3 5" id="KW-0863">Zinc-finger</keyword>
<dbReference type="SMART" id="SM00355">
    <property type="entry name" value="ZnF_C2H2"/>
    <property type="match status" value="1"/>
</dbReference>
<sequence length="431" mass="45730">MGQDMASDQRPSSPPPPDAIPVEKPSSGLVGSYVSHTFGSFSSTSIRHRTVASDHASGHISLSYFPEVLHGSDTERANLETEARLLFHFAEAGAKSTSPTMESKAAPNSVDIPLSPRSCDVDPAKAAVMTAKSVPADSTSCSTSLQSTPRSLPLTPKSPALGFGDKLKPGGESMSISFLTHAQIAAMGRSVTSITFETFSAPATSFPTNNEHLALQNHNTSTMTAHQLPNSYEASTTQSYASTSTSSATTRYSESSQTSQPFSLGSREAGGSGYSSSTSMQRALSSGSSGMDVPVMVSGTSDSNNTPPPTDDHGPGYFSPNAQHQVNTNGSPRVSDPQLSMMQHRMFSPHGQPFPQNDMHSSGMFAAPRQQYPVKRNSGDYMSGTQGREADSASQTPKRYKCKWAGCEMSFKTSGHLARHKKVHTGAKPHE</sequence>
<feature type="region of interest" description="Disordered" evidence="6">
    <location>
        <begin position="98"/>
        <end position="117"/>
    </location>
</feature>
<reference evidence="8 9" key="1">
    <citation type="journal article" date="2015" name="Genome Biol. Evol.">
        <title>Phylogenomic analyses indicate that early fungi evolved digesting cell walls of algal ancestors of land plants.</title>
        <authorList>
            <person name="Chang Y."/>
            <person name="Wang S."/>
            <person name="Sekimoto S."/>
            <person name="Aerts A.L."/>
            <person name="Choi C."/>
            <person name="Clum A."/>
            <person name="LaButti K.M."/>
            <person name="Lindquist E.A."/>
            <person name="Yee Ngan C."/>
            <person name="Ohm R.A."/>
            <person name="Salamov A.A."/>
            <person name="Grigoriev I.V."/>
            <person name="Spatafora J.W."/>
            <person name="Berbee M.L."/>
        </authorList>
    </citation>
    <scope>NUCLEOTIDE SEQUENCE [LARGE SCALE GENOMIC DNA]</scope>
    <source>
        <strain evidence="8 9">JEL478</strain>
    </source>
</reference>
<dbReference type="AlphaFoldDB" id="A0A139A0Y4"/>
<evidence type="ECO:0000256" key="6">
    <source>
        <dbReference type="SAM" id="MobiDB-lite"/>
    </source>
</evidence>
<feature type="compositionally biased region" description="Polar residues" evidence="6">
    <location>
        <begin position="274"/>
        <end position="289"/>
    </location>
</feature>
<keyword evidence="2" id="KW-0677">Repeat</keyword>
<evidence type="ECO:0000256" key="4">
    <source>
        <dbReference type="ARBA" id="ARBA00022833"/>
    </source>
</evidence>
<gene>
    <name evidence="8" type="ORF">M427DRAFT_482872</name>
</gene>